<evidence type="ECO:0000313" key="2">
    <source>
        <dbReference type="Proteomes" id="UP000186469"/>
    </source>
</evidence>
<dbReference type="RefSeq" id="WP_072697714.1">
    <property type="nucleotide sequence ID" value="NZ_FRDI01000012.1"/>
</dbReference>
<dbReference type="STRING" id="1121455.SAMN02745728_02040"/>
<proteinExistence type="predicted"/>
<organism evidence="1 2">
    <name type="scientific">Desulfovibrio litoralis DSM 11393</name>
    <dbReference type="NCBI Taxonomy" id="1121455"/>
    <lineage>
        <taxon>Bacteria</taxon>
        <taxon>Pseudomonadati</taxon>
        <taxon>Thermodesulfobacteriota</taxon>
        <taxon>Desulfovibrionia</taxon>
        <taxon>Desulfovibrionales</taxon>
        <taxon>Desulfovibrionaceae</taxon>
        <taxon>Desulfovibrio</taxon>
    </lineage>
</organism>
<accession>A0A1M7TI41</accession>
<protein>
    <recommendedName>
        <fullName evidence="3">DUF465 domain-containing protein</fullName>
    </recommendedName>
</protein>
<gene>
    <name evidence="1" type="ORF">SAMN02745728_02040</name>
</gene>
<evidence type="ECO:0008006" key="3">
    <source>
        <dbReference type="Google" id="ProtNLM"/>
    </source>
</evidence>
<keyword evidence="2" id="KW-1185">Reference proteome</keyword>
<dbReference type="Gene3D" id="6.10.280.50">
    <property type="match status" value="1"/>
</dbReference>
<evidence type="ECO:0000313" key="1">
    <source>
        <dbReference type="EMBL" id="SHN70412.1"/>
    </source>
</evidence>
<dbReference type="InterPro" id="IPR038444">
    <property type="entry name" value="DUF465_sf"/>
</dbReference>
<dbReference type="EMBL" id="FRDI01000012">
    <property type="protein sequence ID" value="SHN70412.1"/>
    <property type="molecule type" value="Genomic_DNA"/>
</dbReference>
<dbReference type="Proteomes" id="UP000186469">
    <property type="component" value="Unassembled WGS sequence"/>
</dbReference>
<name>A0A1M7TI41_9BACT</name>
<sequence length="76" mass="8866">MDLKDRELLEKVSKIDPEVKSLWDDHVIYEKKLQVLEAKPFLSPQEELDLKSLKKQKLDGKTRLVALLNKHKQTGV</sequence>
<dbReference type="OrthoDB" id="5471937at2"/>
<dbReference type="AlphaFoldDB" id="A0A1M7TI41"/>
<reference evidence="1 2" key="1">
    <citation type="submission" date="2016-12" db="EMBL/GenBank/DDBJ databases">
        <authorList>
            <person name="Song W.-J."/>
            <person name="Kurnit D.M."/>
        </authorList>
    </citation>
    <scope>NUCLEOTIDE SEQUENCE [LARGE SCALE GENOMIC DNA]</scope>
    <source>
        <strain evidence="1 2">DSM 11393</strain>
    </source>
</reference>